<keyword evidence="2 5" id="KW-0808">Transferase</keyword>
<dbReference type="PANTHER" id="PTHR10434">
    <property type="entry name" value="1-ACYL-SN-GLYCEROL-3-PHOSPHATE ACYLTRANSFERASE"/>
    <property type="match status" value="1"/>
</dbReference>
<dbReference type="GO" id="GO:0006654">
    <property type="term" value="P:phosphatidic acid biosynthetic process"/>
    <property type="evidence" value="ECO:0007669"/>
    <property type="project" value="TreeGrafter"/>
</dbReference>
<organism evidence="5 6">
    <name type="scientific">Flavobacterium terrae</name>
    <dbReference type="NCBI Taxonomy" id="415425"/>
    <lineage>
        <taxon>Bacteria</taxon>
        <taxon>Pseudomonadati</taxon>
        <taxon>Bacteroidota</taxon>
        <taxon>Flavobacteriia</taxon>
        <taxon>Flavobacteriales</taxon>
        <taxon>Flavobacteriaceae</taxon>
        <taxon>Flavobacterium</taxon>
    </lineage>
</organism>
<dbReference type="Pfam" id="PF01553">
    <property type="entry name" value="Acyltransferase"/>
    <property type="match status" value="1"/>
</dbReference>
<keyword evidence="3 5" id="KW-0012">Acyltransferase</keyword>
<dbReference type="Proteomes" id="UP000184488">
    <property type="component" value="Unassembled WGS sequence"/>
</dbReference>
<dbReference type="InterPro" id="IPR002123">
    <property type="entry name" value="Plipid/glycerol_acylTrfase"/>
</dbReference>
<evidence type="ECO:0000256" key="3">
    <source>
        <dbReference type="ARBA" id="ARBA00023315"/>
    </source>
</evidence>
<feature type="domain" description="Phospholipid/glycerol acyltransferase" evidence="4">
    <location>
        <begin position="30"/>
        <end position="142"/>
    </location>
</feature>
<evidence type="ECO:0000256" key="1">
    <source>
        <dbReference type="ARBA" id="ARBA00005189"/>
    </source>
</evidence>
<keyword evidence="6" id="KW-1185">Reference proteome</keyword>
<dbReference type="GO" id="GO:0003841">
    <property type="term" value="F:1-acylglycerol-3-phosphate O-acyltransferase activity"/>
    <property type="evidence" value="ECO:0007669"/>
    <property type="project" value="TreeGrafter"/>
</dbReference>
<gene>
    <name evidence="5" type="ORF">SAMN05444363_1699</name>
</gene>
<protein>
    <submittedName>
        <fullName evidence="5">1-acyl-sn-glycerol-3-phosphate acyltransferases</fullName>
    </submittedName>
</protein>
<dbReference type="SUPFAM" id="SSF69593">
    <property type="entry name" value="Glycerol-3-phosphate (1)-acyltransferase"/>
    <property type="match status" value="1"/>
</dbReference>
<comment type="pathway">
    <text evidence="1">Lipid metabolism.</text>
</comment>
<dbReference type="STRING" id="415425.SAMN05444363_1699"/>
<evidence type="ECO:0000259" key="4">
    <source>
        <dbReference type="SMART" id="SM00563"/>
    </source>
</evidence>
<sequence>MKKKIYQFIFFKLMGWKLLGNFDTSIKKSVVIVIPHTSWHDFYIGVFTRGVLGININFVGKKELFIFPFGYYFRWMGGAALNRFKNENKVDAIAKIFEGRDEFRLAIAPEGTRKKVTELRTGFYYIAMKANVPIIPVAFDWTKKQVTIFPEFYPTGNKDADFTILEQNFVGIEGKVKEYGYDIEKK</sequence>
<dbReference type="RefSeq" id="WP_073310446.1">
    <property type="nucleotide sequence ID" value="NZ_FQZI01000003.1"/>
</dbReference>
<evidence type="ECO:0000313" key="6">
    <source>
        <dbReference type="Proteomes" id="UP000184488"/>
    </source>
</evidence>
<dbReference type="PANTHER" id="PTHR10434:SF9">
    <property type="entry name" value="PHOSPHOLIPID_GLYCEROL ACYLTRANSFERASE DOMAIN-CONTAINING PROTEIN"/>
    <property type="match status" value="1"/>
</dbReference>
<name>A0A1M6EC00_9FLAO</name>
<accession>A0A1M6EC00</accession>
<dbReference type="EMBL" id="FQZI01000003">
    <property type="protein sequence ID" value="SHI83005.1"/>
    <property type="molecule type" value="Genomic_DNA"/>
</dbReference>
<reference evidence="6" key="1">
    <citation type="submission" date="2016-11" db="EMBL/GenBank/DDBJ databases">
        <authorList>
            <person name="Varghese N."/>
            <person name="Submissions S."/>
        </authorList>
    </citation>
    <scope>NUCLEOTIDE SEQUENCE [LARGE SCALE GENOMIC DNA]</scope>
    <source>
        <strain evidence="6">DSM 18829</strain>
    </source>
</reference>
<dbReference type="SMART" id="SM00563">
    <property type="entry name" value="PlsC"/>
    <property type="match status" value="1"/>
</dbReference>
<proteinExistence type="predicted"/>
<dbReference type="AlphaFoldDB" id="A0A1M6EC00"/>
<evidence type="ECO:0000256" key="2">
    <source>
        <dbReference type="ARBA" id="ARBA00022679"/>
    </source>
</evidence>
<evidence type="ECO:0000313" key="5">
    <source>
        <dbReference type="EMBL" id="SHI83005.1"/>
    </source>
</evidence>
<dbReference type="OrthoDB" id="9796839at2"/>